<evidence type="ECO:0000256" key="1">
    <source>
        <dbReference type="ARBA" id="ARBA00000085"/>
    </source>
</evidence>
<evidence type="ECO:0000259" key="7">
    <source>
        <dbReference type="PROSITE" id="PS50109"/>
    </source>
</evidence>
<feature type="domain" description="PAS" evidence="8">
    <location>
        <begin position="75"/>
        <end position="144"/>
    </location>
</feature>
<evidence type="ECO:0000256" key="4">
    <source>
        <dbReference type="ARBA" id="ARBA00022741"/>
    </source>
</evidence>
<dbReference type="OrthoDB" id="342253at2157"/>
<dbReference type="PANTHER" id="PTHR44936:SF10">
    <property type="entry name" value="SENSOR PROTEIN RSTB"/>
    <property type="match status" value="1"/>
</dbReference>
<dbReference type="InterPro" id="IPR036890">
    <property type="entry name" value="HATPase_C_sf"/>
</dbReference>
<evidence type="ECO:0000259" key="9">
    <source>
        <dbReference type="PROSITE" id="PS50113"/>
    </source>
</evidence>
<gene>
    <name evidence="10" type="ORF">SAMN05216564_101213</name>
</gene>
<dbReference type="Proteomes" id="UP000199079">
    <property type="component" value="Unassembled WGS sequence"/>
</dbReference>
<proteinExistence type="predicted"/>
<keyword evidence="6" id="KW-0067">ATP-binding</keyword>
<reference evidence="11" key="1">
    <citation type="submission" date="2016-10" db="EMBL/GenBank/DDBJ databases">
        <authorList>
            <person name="Varghese N."/>
            <person name="Submissions S."/>
        </authorList>
    </citation>
    <scope>NUCLEOTIDE SEQUENCE [LARGE SCALE GENOMIC DNA]</scope>
    <source>
        <strain evidence="11">DC30,IBRC 10041,KCTC 4046</strain>
    </source>
</reference>
<dbReference type="InterPro" id="IPR003594">
    <property type="entry name" value="HATPase_dom"/>
</dbReference>
<dbReference type="PANTHER" id="PTHR44936">
    <property type="entry name" value="SENSOR PROTEIN CREC"/>
    <property type="match status" value="1"/>
</dbReference>
<evidence type="ECO:0000256" key="6">
    <source>
        <dbReference type="ARBA" id="ARBA00022840"/>
    </source>
</evidence>
<evidence type="ECO:0000313" key="10">
    <source>
        <dbReference type="EMBL" id="SDX71636.1"/>
    </source>
</evidence>
<dbReference type="EMBL" id="FNPC01000001">
    <property type="protein sequence ID" value="SDX71636.1"/>
    <property type="molecule type" value="Genomic_DNA"/>
</dbReference>
<name>A0A1H3DZ02_9EURY</name>
<dbReference type="InterPro" id="IPR005467">
    <property type="entry name" value="His_kinase_dom"/>
</dbReference>
<dbReference type="PROSITE" id="PS50109">
    <property type="entry name" value="HIS_KIN"/>
    <property type="match status" value="1"/>
</dbReference>
<dbReference type="SMART" id="SM00091">
    <property type="entry name" value="PAS"/>
    <property type="match status" value="1"/>
</dbReference>
<dbReference type="InterPro" id="IPR035965">
    <property type="entry name" value="PAS-like_dom_sf"/>
</dbReference>
<dbReference type="Pfam" id="PF00989">
    <property type="entry name" value="PAS"/>
    <property type="match status" value="1"/>
</dbReference>
<organism evidence="10 11">
    <name type="scientific">Halopenitus persicus</name>
    <dbReference type="NCBI Taxonomy" id="1048396"/>
    <lineage>
        <taxon>Archaea</taxon>
        <taxon>Methanobacteriati</taxon>
        <taxon>Methanobacteriota</taxon>
        <taxon>Stenosarchaea group</taxon>
        <taxon>Halobacteria</taxon>
        <taxon>Halobacteriales</taxon>
        <taxon>Haloferacaceae</taxon>
        <taxon>Halopenitus</taxon>
    </lineage>
</organism>
<keyword evidence="4" id="KW-0547">Nucleotide-binding</keyword>
<dbReference type="PROSITE" id="PS50113">
    <property type="entry name" value="PAC"/>
    <property type="match status" value="1"/>
</dbReference>
<evidence type="ECO:0000256" key="2">
    <source>
        <dbReference type="ARBA" id="ARBA00012438"/>
    </source>
</evidence>
<protein>
    <recommendedName>
        <fullName evidence="2">histidine kinase</fullName>
        <ecNumber evidence="2">2.7.13.3</ecNumber>
    </recommendedName>
</protein>
<keyword evidence="3" id="KW-0808">Transferase</keyword>
<dbReference type="AlphaFoldDB" id="A0A1H3DZ02"/>
<sequence length="410" mass="46593">MVDHTDQLVGTLFRILSEKGHTEAQQALLRTYESQATADRKDLTEELFSEFITVLHERIDTQLEVDILTTSVERLLNRFAAVVETAPVAILVVNDDGGIQVWNDGAERIFGWQDTEVRRRPYPRVLSEQPETIEEFLKRLRNGEKLHGIETQHTHKNGAVLDVRIWAAPIHTREDAFTGGVFVISDITEPKQREQRLAVLNRVLRHNIRNDINIIHGHLEMLAEEHPEENEHIRIMDDRLSNIVELSRTARNIEQLQDDEETDRTTIELGVLLRERLNRLRAESRDAHISSDLPDSLTVIAHELLPYAFDNILDNAIEHNDSETPRVAVRSTVDDSRSHVVVSIADNGPGIPQAEREVLTSRTETPLTHSSGLGLWLTRWIVRSSKGSITVHESELGGTCVSIRLRARSD</sequence>
<comment type="catalytic activity">
    <reaction evidence="1">
        <text>ATP + protein L-histidine = ADP + protein N-phospho-L-histidine.</text>
        <dbReference type="EC" id="2.7.13.3"/>
    </reaction>
</comment>
<dbReference type="GO" id="GO:0004673">
    <property type="term" value="F:protein histidine kinase activity"/>
    <property type="evidence" value="ECO:0007669"/>
    <property type="project" value="UniProtKB-EC"/>
</dbReference>
<dbReference type="SUPFAM" id="SSF55874">
    <property type="entry name" value="ATPase domain of HSP90 chaperone/DNA topoisomerase II/histidine kinase"/>
    <property type="match status" value="1"/>
</dbReference>
<dbReference type="InterPro" id="IPR050980">
    <property type="entry name" value="2C_sensor_his_kinase"/>
</dbReference>
<dbReference type="EC" id="2.7.13.3" evidence="2"/>
<dbReference type="CDD" id="cd00130">
    <property type="entry name" value="PAS"/>
    <property type="match status" value="1"/>
</dbReference>
<dbReference type="SMART" id="SM00387">
    <property type="entry name" value="HATPase_c"/>
    <property type="match status" value="1"/>
</dbReference>
<feature type="domain" description="Histidine kinase" evidence="7">
    <location>
        <begin position="203"/>
        <end position="409"/>
    </location>
</feature>
<dbReference type="Pfam" id="PF02518">
    <property type="entry name" value="HATPase_c"/>
    <property type="match status" value="1"/>
</dbReference>
<feature type="domain" description="PAC" evidence="9">
    <location>
        <begin position="147"/>
        <end position="199"/>
    </location>
</feature>
<dbReference type="NCBIfam" id="TIGR00229">
    <property type="entry name" value="sensory_box"/>
    <property type="match status" value="1"/>
</dbReference>
<evidence type="ECO:0000259" key="8">
    <source>
        <dbReference type="PROSITE" id="PS50112"/>
    </source>
</evidence>
<evidence type="ECO:0000256" key="5">
    <source>
        <dbReference type="ARBA" id="ARBA00022777"/>
    </source>
</evidence>
<dbReference type="GO" id="GO:0006355">
    <property type="term" value="P:regulation of DNA-templated transcription"/>
    <property type="evidence" value="ECO:0007669"/>
    <property type="project" value="InterPro"/>
</dbReference>
<accession>A0A1H3DZ02</accession>
<keyword evidence="11" id="KW-1185">Reference proteome</keyword>
<dbReference type="SUPFAM" id="SSF55785">
    <property type="entry name" value="PYP-like sensor domain (PAS domain)"/>
    <property type="match status" value="1"/>
</dbReference>
<evidence type="ECO:0000256" key="3">
    <source>
        <dbReference type="ARBA" id="ARBA00022679"/>
    </source>
</evidence>
<dbReference type="CDD" id="cd00075">
    <property type="entry name" value="HATPase"/>
    <property type="match status" value="1"/>
</dbReference>
<dbReference type="InterPro" id="IPR000014">
    <property type="entry name" value="PAS"/>
</dbReference>
<dbReference type="PROSITE" id="PS50112">
    <property type="entry name" value="PAS"/>
    <property type="match status" value="1"/>
</dbReference>
<dbReference type="Gene3D" id="3.30.565.10">
    <property type="entry name" value="Histidine kinase-like ATPase, C-terminal domain"/>
    <property type="match status" value="1"/>
</dbReference>
<evidence type="ECO:0000313" key="11">
    <source>
        <dbReference type="Proteomes" id="UP000199079"/>
    </source>
</evidence>
<dbReference type="InterPro" id="IPR013767">
    <property type="entry name" value="PAS_fold"/>
</dbReference>
<dbReference type="Gene3D" id="3.30.450.20">
    <property type="entry name" value="PAS domain"/>
    <property type="match status" value="1"/>
</dbReference>
<dbReference type="GO" id="GO:0005524">
    <property type="term" value="F:ATP binding"/>
    <property type="evidence" value="ECO:0007669"/>
    <property type="project" value="UniProtKB-KW"/>
</dbReference>
<keyword evidence="5" id="KW-0418">Kinase</keyword>
<dbReference type="InterPro" id="IPR000700">
    <property type="entry name" value="PAS-assoc_C"/>
</dbReference>